<dbReference type="PANTHER" id="PTHR35330">
    <property type="entry name" value="SIROHEME BIOSYNTHESIS PROTEIN MET8"/>
    <property type="match status" value="1"/>
</dbReference>
<dbReference type="SUPFAM" id="SSF75615">
    <property type="entry name" value="Siroheme synthase middle domains-like"/>
    <property type="match status" value="1"/>
</dbReference>
<evidence type="ECO:0000256" key="1">
    <source>
        <dbReference type="ARBA" id="ARBA00005010"/>
    </source>
</evidence>
<feature type="domain" description="Siroheme synthase central" evidence="7">
    <location>
        <begin position="117"/>
        <end position="144"/>
    </location>
</feature>
<dbReference type="Pfam" id="PF14824">
    <property type="entry name" value="Sirohm_synth_M"/>
    <property type="match status" value="1"/>
</dbReference>
<dbReference type="GO" id="GO:0019354">
    <property type="term" value="P:siroheme biosynthetic process"/>
    <property type="evidence" value="ECO:0007669"/>
    <property type="project" value="UniProtKB-UniPathway"/>
</dbReference>
<dbReference type="Gene3D" id="3.40.50.720">
    <property type="entry name" value="NAD(P)-binding Rossmann-like Domain"/>
    <property type="match status" value="1"/>
</dbReference>
<dbReference type="STRING" id="29332.AWH48_01285"/>
<evidence type="ECO:0000256" key="3">
    <source>
        <dbReference type="ARBA" id="ARBA00023002"/>
    </source>
</evidence>
<evidence type="ECO:0000256" key="5">
    <source>
        <dbReference type="ARBA" id="ARBA00023244"/>
    </source>
</evidence>
<dbReference type="GO" id="GO:0004325">
    <property type="term" value="F:ferrochelatase activity"/>
    <property type="evidence" value="ECO:0007669"/>
    <property type="project" value="InterPro"/>
</dbReference>
<dbReference type="AlphaFoldDB" id="A0A177L4M7"/>
<protein>
    <recommendedName>
        <fullName evidence="2">precorrin-2 dehydrogenase</fullName>
        <ecNumber evidence="2">1.3.1.76</ecNumber>
    </recommendedName>
</protein>
<evidence type="ECO:0000313" key="9">
    <source>
        <dbReference type="Proteomes" id="UP000076935"/>
    </source>
</evidence>
<dbReference type="PANTHER" id="PTHR35330:SF1">
    <property type="entry name" value="SIROHEME BIOSYNTHESIS PROTEIN MET8"/>
    <property type="match status" value="1"/>
</dbReference>
<evidence type="ECO:0000256" key="6">
    <source>
        <dbReference type="ARBA" id="ARBA00047561"/>
    </source>
</evidence>
<evidence type="ECO:0000256" key="4">
    <source>
        <dbReference type="ARBA" id="ARBA00023027"/>
    </source>
</evidence>
<dbReference type="EMBL" id="LQWY01000038">
    <property type="protein sequence ID" value="OAH60404.1"/>
    <property type="molecule type" value="Genomic_DNA"/>
</dbReference>
<evidence type="ECO:0000313" key="8">
    <source>
        <dbReference type="EMBL" id="OAH60404.1"/>
    </source>
</evidence>
<proteinExistence type="predicted"/>
<dbReference type="SUPFAM" id="SSF51735">
    <property type="entry name" value="NAD(P)-binding Rossmann-fold domains"/>
    <property type="match status" value="1"/>
</dbReference>
<dbReference type="InterPro" id="IPR036291">
    <property type="entry name" value="NAD(P)-bd_dom_sf"/>
</dbReference>
<keyword evidence="3" id="KW-0560">Oxidoreductase</keyword>
<dbReference type="InterPro" id="IPR028281">
    <property type="entry name" value="Sirohaem_synthase_central"/>
</dbReference>
<dbReference type="Gene3D" id="1.10.8.610">
    <property type="entry name" value="SirC, precorrin-2 dehydrogenase, C-terminal helical domain-like"/>
    <property type="match status" value="1"/>
</dbReference>
<keyword evidence="4" id="KW-0520">NAD</keyword>
<dbReference type="NCBIfam" id="TIGR01470">
    <property type="entry name" value="cysG_Nterm"/>
    <property type="match status" value="1"/>
</dbReference>
<evidence type="ECO:0000259" key="7">
    <source>
        <dbReference type="Pfam" id="PF14824"/>
    </source>
</evidence>
<dbReference type="InterPro" id="IPR006367">
    <property type="entry name" value="Sirohaem_synthase_N"/>
</dbReference>
<accession>A0A177L4M7</accession>
<evidence type="ECO:0000256" key="2">
    <source>
        <dbReference type="ARBA" id="ARBA00012400"/>
    </source>
</evidence>
<dbReference type="Proteomes" id="UP000076935">
    <property type="component" value="Unassembled WGS sequence"/>
</dbReference>
<gene>
    <name evidence="8" type="ORF">AWH49_16205</name>
</gene>
<comment type="catalytic activity">
    <reaction evidence="6">
        <text>precorrin-2 + NAD(+) = sirohydrochlorin + NADH + 2 H(+)</text>
        <dbReference type="Rhea" id="RHEA:15613"/>
        <dbReference type="ChEBI" id="CHEBI:15378"/>
        <dbReference type="ChEBI" id="CHEBI:57540"/>
        <dbReference type="ChEBI" id="CHEBI:57945"/>
        <dbReference type="ChEBI" id="CHEBI:58351"/>
        <dbReference type="ChEBI" id="CHEBI:58827"/>
        <dbReference type="EC" id="1.3.1.76"/>
    </reaction>
</comment>
<dbReference type="InterPro" id="IPR042518">
    <property type="entry name" value="SirC_C"/>
</dbReference>
<comment type="pathway">
    <text evidence="1">Porphyrin-containing compound metabolism; siroheme biosynthesis; sirohydrochlorin from precorrin-2: step 1/1.</text>
</comment>
<reference evidence="8 9" key="1">
    <citation type="submission" date="2016-01" db="EMBL/GenBank/DDBJ databases">
        <title>Investigation of taxonomic status of Bacillus aminovorans.</title>
        <authorList>
            <person name="Verma A."/>
            <person name="Pal Y."/>
            <person name="Krishnamurthi S."/>
        </authorList>
    </citation>
    <scope>NUCLEOTIDE SEQUENCE [LARGE SCALE GENOMIC DNA]</scope>
    <source>
        <strain evidence="8 9">DSM 1314</strain>
    </source>
</reference>
<organism evidence="8 9">
    <name type="scientific">Domibacillus aminovorans</name>
    <dbReference type="NCBI Taxonomy" id="29332"/>
    <lineage>
        <taxon>Bacteria</taxon>
        <taxon>Bacillati</taxon>
        <taxon>Bacillota</taxon>
        <taxon>Bacilli</taxon>
        <taxon>Bacillales</taxon>
        <taxon>Bacillaceae</taxon>
        <taxon>Domibacillus</taxon>
    </lineage>
</organism>
<dbReference type="RefSeq" id="WP_034284567.1">
    <property type="nucleotide sequence ID" value="NZ_JBCNAN010000031.1"/>
</dbReference>
<keyword evidence="9" id="KW-1185">Reference proteome</keyword>
<name>A0A177L4M7_9BACI</name>
<comment type="caution">
    <text evidence="8">The sequence shown here is derived from an EMBL/GenBank/DDBJ whole genome shotgun (WGS) entry which is preliminary data.</text>
</comment>
<keyword evidence="5" id="KW-0627">Porphyrin biosynthesis</keyword>
<dbReference type="InterPro" id="IPR028161">
    <property type="entry name" value="Met8-like"/>
</dbReference>
<dbReference type="EC" id="1.3.1.76" evidence="2"/>
<dbReference type="Pfam" id="PF22440">
    <property type="entry name" value="SirC_C"/>
    <property type="match status" value="1"/>
</dbReference>
<dbReference type="GO" id="GO:0043115">
    <property type="term" value="F:precorrin-2 dehydrogenase activity"/>
    <property type="evidence" value="ECO:0007669"/>
    <property type="project" value="UniProtKB-EC"/>
</dbReference>
<sequence length="206" mass="23655">MFPIMIDLTDQKVVIAGGGPIALHKIENLLRFGICAHIISPEFHPSIEQLAAKEKVILHRKKVEWNDLKDAFLIMLVTDDKEANEQMAGLAKEHGKLVVHAEHNDLGNAQIPAVLIRGKLMISVSTGGASPTLSKNIRNHLEDQFDERYETYLDFLYDTRQYIKKHVDSRHERRIWLKKAADSHYLDYPEERERYITELTSAYPAL</sequence>
<dbReference type="Pfam" id="PF13241">
    <property type="entry name" value="NAD_binding_7"/>
    <property type="match status" value="1"/>
</dbReference>
<dbReference type="UniPathway" id="UPA00262">
    <property type="reaction ID" value="UER00222"/>
</dbReference>